<dbReference type="OrthoDB" id="9774824at2"/>
<dbReference type="PANTHER" id="PTHR36445:SF1">
    <property type="entry name" value="GTP CYCLOHYDROLASE MPTA"/>
    <property type="match status" value="1"/>
</dbReference>
<dbReference type="RefSeq" id="WP_116269634.1">
    <property type="nucleotide sequence ID" value="NZ_BGZJ01000001.1"/>
</dbReference>
<dbReference type="AlphaFoldDB" id="A0A388SC47"/>
<dbReference type="Proteomes" id="UP000266091">
    <property type="component" value="Unassembled WGS sequence"/>
</dbReference>
<evidence type="ECO:0000313" key="4">
    <source>
        <dbReference type="Proteomes" id="UP000266091"/>
    </source>
</evidence>
<evidence type="ECO:0000256" key="2">
    <source>
        <dbReference type="HAMAP-Rule" id="MF_01527"/>
    </source>
</evidence>
<dbReference type="GO" id="GO:0003934">
    <property type="term" value="F:GTP cyclohydrolase I activity"/>
    <property type="evidence" value="ECO:0007669"/>
    <property type="project" value="UniProtKB-UniRule"/>
</dbReference>
<sequence>MNADNSLNCALPDVQSSADGRHIPIQRVGVKSVRVPVVVASVDGPLHTVATVNMYVSLPAGQKGTHMSRFFRLLDETREPLCKPVLEDLMARMLKTLDAVSGQIEFDFPFFVRKSAPISKQSSLMSYEAGFTVTCENGETTVRERVLTPVTSLCPCSKEISRYGAHNQRSHITIDALCSEALPFEELIRYSEKNGSCELWSLLKREDEKFVTEYAYDHAKFVEDIIRDVATDLNKDARIVSYELQVENFESIHNHSAYALITHDRRTSAV</sequence>
<comment type="pathway">
    <text evidence="2">Cofactor biosynthesis; 7,8-dihydroneopterin triphosphate biosynthesis; 7,8-dihydroneopterin triphosphate from GTP: step 1/1.</text>
</comment>
<keyword evidence="4" id="KW-1185">Reference proteome</keyword>
<proteinExistence type="inferred from homology"/>
<organism evidence="3 4">
    <name type="scientific">Mesosutterella multiformis</name>
    <dbReference type="NCBI Taxonomy" id="2259133"/>
    <lineage>
        <taxon>Bacteria</taxon>
        <taxon>Pseudomonadati</taxon>
        <taxon>Pseudomonadota</taxon>
        <taxon>Betaproteobacteria</taxon>
        <taxon>Burkholderiales</taxon>
        <taxon>Sutterellaceae</taxon>
        <taxon>Mesosutterella</taxon>
    </lineage>
</organism>
<comment type="catalytic activity">
    <reaction evidence="2">
        <text>GTP + H2O = 7,8-dihydroneopterin 3'-triphosphate + formate + H(+)</text>
        <dbReference type="Rhea" id="RHEA:17473"/>
        <dbReference type="ChEBI" id="CHEBI:15377"/>
        <dbReference type="ChEBI" id="CHEBI:15378"/>
        <dbReference type="ChEBI" id="CHEBI:15740"/>
        <dbReference type="ChEBI" id="CHEBI:37565"/>
        <dbReference type="ChEBI" id="CHEBI:58462"/>
        <dbReference type="EC" id="3.5.4.16"/>
    </reaction>
</comment>
<comment type="similarity">
    <text evidence="2">Belongs to the GTP cyclohydrolase IV family.</text>
</comment>
<comment type="function">
    <text evidence="2">Converts GTP to 7,8-dihydroneopterin triphosphate.</text>
</comment>
<dbReference type="NCBIfam" id="NF010200">
    <property type="entry name" value="PRK13674.1-1"/>
    <property type="match status" value="1"/>
</dbReference>
<dbReference type="Gene3D" id="3.10.270.10">
    <property type="entry name" value="Urate Oxidase"/>
    <property type="match status" value="1"/>
</dbReference>
<dbReference type="PANTHER" id="PTHR36445">
    <property type="entry name" value="GTP CYCLOHYDROLASE MPTA"/>
    <property type="match status" value="1"/>
</dbReference>
<reference evidence="3 4" key="1">
    <citation type="journal article" date="2018" name="Int. J. Syst. Evol. Microbiol.">
        <title>Mesosutterella multiformis gen. nov., sp. nov., a member of the family Sutterellaceae and Sutterella megalosphaeroides sp. nov., isolated from human faeces.</title>
        <authorList>
            <person name="Sakamoto M."/>
            <person name="Ikeyama N."/>
            <person name="Kunihiro T."/>
            <person name="Iino T."/>
            <person name="Yuki M."/>
            <person name="Ohkuma M."/>
        </authorList>
    </citation>
    <scope>NUCLEOTIDE SEQUENCE [LARGE SCALE GENOMIC DNA]</scope>
    <source>
        <strain evidence="3 4">4NBBH2</strain>
    </source>
</reference>
<accession>A0A388SC47</accession>
<dbReference type="HAMAP" id="MF_01527_B">
    <property type="entry name" value="GTP_cyclohydrol_B"/>
    <property type="match status" value="1"/>
</dbReference>
<feature type="site" description="May be catalytically important" evidence="2">
    <location>
        <position position="154"/>
    </location>
</feature>
<name>A0A388SC47_9BURK</name>
<dbReference type="UniPathway" id="UPA00848">
    <property type="reaction ID" value="UER00151"/>
</dbReference>
<dbReference type="EMBL" id="BGZJ01000001">
    <property type="protein sequence ID" value="GBO93213.1"/>
    <property type="molecule type" value="Genomic_DNA"/>
</dbReference>
<evidence type="ECO:0000256" key="1">
    <source>
        <dbReference type="ARBA" id="ARBA00022801"/>
    </source>
</evidence>
<keyword evidence="1 2" id="KW-0378">Hydrolase</keyword>
<dbReference type="InterPro" id="IPR022838">
    <property type="entry name" value="GTP_cyclohydrolase_FolE2"/>
</dbReference>
<dbReference type="GO" id="GO:0046654">
    <property type="term" value="P:tetrahydrofolate biosynthetic process"/>
    <property type="evidence" value="ECO:0007669"/>
    <property type="project" value="UniProtKB-UniRule"/>
</dbReference>
<gene>
    <name evidence="2 3" type="primary">folE2</name>
    <name evidence="3" type="ORF">MESMUL_05670</name>
</gene>
<protein>
    <recommendedName>
        <fullName evidence="2">GTP cyclohydrolase FolE2</fullName>
        <ecNumber evidence="2">3.5.4.16</ecNumber>
    </recommendedName>
</protein>
<dbReference type="Pfam" id="PF02649">
    <property type="entry name" value="GCHY-1"/>
    <property type="match status" value="1"/>
</dbReference>
<comment type="caution">
    <text evidence="3">The sequence shown here is derived from an EMBL/GenBank/DDBJ whole genome shotgun (WGS) entry which is preliminary data.</text>
</comment>
<dbReference type="InterPro" id="IPR003801">
    <property type="entry name" value="GTP_cyclohydrolase_FolE2/MptA"/>
</dbReference>
<dbReference type="EC" id="3.5.4.16" evidence="2"/>
<evidence type="ECO:0000313" key="3">
    <source>
        <dbReference type="EMBL" id="GBO93213.1"/>
    </source>
</evidence>